<proteinExistence type="predicted"/>
<keyword evidence="3" id="KW-1185">Reference proteome</keyword>
<feature type="region of interest" description="Disordered" evidence="1">
    <location>
        <begin position="1"/>
        <end position="64"/>
    </location>
</feature>
<organism evidence="2 3">
    <name type="scientific">Paludisphaera mucosa</name>
    <dbReference type="NCBI Taxonomy" id="3030827"/>
    <lineage>
        <taxon>Bacteria</taxon>
        <taxon>Pseudomonadati</taxon>
        <taxon>Planctomycetota</taxon>
        <taxon>Planctomycetia</taxon>
        <taxon>Isosphaerales</taxon>
        <taxon>Isosphaeraceae</taxon>
        <taxon>Paludisphaera</taxon>
    </lineage>
</organism>
<name>A0ABT6FFB7_9BACT</name>
<gene>
    <name evidence="2" type="ORF">PZE19_21110</name>
</gene>
<protein>
    <recommendedName>
        <fullName evidence="4">N-acetyltransferase domain-containing protein</fullName>
    </recommendedName>
</protein>
<feature type="compositionally biased region" description="Basic and acidic residues" evidence="1">
    <location>
        <begin position="23"/>
        <end position="40"/>
    </location>
</feature>
<comment type="caution">
    <text evidence="2">The sequence shown here is derived from an EMBL/GenBank/DDBJ whole genome shotgun (WGS) entry which is preliminary data.</text>
</comment>
<evidence type="ECO:0000313" key="3">
    <source>
        <dbReference type="Proteomes" id="UP001216907"/>
    </source>
</evidence>
<evidence type="ECO:0000256" key="1">
    <source>
        <dbReference type="SAM" id="MobiDB-lite"/>
    </source>
</evidence>
<sequence>MQDAQDLDPAFDGSIEDQMSTEPTDRVAPDVAKFRRDVDPFRPGAGQSRQQDERLLKLGDEPAGDRVAPDLRRSVGDLHNVMSRSAGLSLRTRGFLAAIPVSSPRRCTTIEFRPDLVPIRPRHRGRGAALQGFEQLVADAAALPFALFGVAKQRTDVFAHRGEPPLRRLLFDEGLHLFGE</sequence>
<evidence type="ECO:0000313" key="2">
    <source>
        <dbReference type="EMBL" id="MDG3006277.1"/>
    </source>
</evidence>
<feature type="compositionally biased region" description="Basic and acidic residues" evidence="1">
    <location>
        <begin position="50"/>
        <end position="64"/>
    </location>
</feature>
<accession>A0ABT6FFB7</accession>
<dbReference type="Proteomes" id="UP001216907">
    <property type="component" value="Unassembled WGS sequence"/>
</dbReference>
<dbReference type="EMBL" id="JARRAG010000002">
    <property type="protein sequence ID" value="MDG3006277.1"/>
    <property type="molecule type" value="Genomic_DNA"/>
</dbReference>
<reference evidence="2 3" key="1">
    <citation type="submission" date="2023-03" db="EMBL/GenBank/DDBJ databases">
        <title>Paludisphaera mucosa sp. nov. a novel planctomycete from northern fen.</title>
        <authorList>
            <person name="Ivanova A."/>
        </authorList>
    </citation>
    <scope>NUCLEOTIDE SEQUENCE [LARGE SCALE GENOMIC DNA]</scope>
    <source>
        <strain evidence="2 3">Pla2</strain>
    </source>
</reference>
<evidence type="ECO:0008006" key="4">
    <source>
        <dbReference type="Google" id="ProtNLM"/>
    </source>
</evidence>